<dbReference type="EMBL" id="LR798330">
    <property type="protein sequence ID" value="CAB5224226.1"/>
    <property type="molecule type" value="Genomic_DNA"/>
</dbReference>
<name>A0A6J7X1D6_9CAUD</name>
<proteinExistence type="predicted"/>
<reference evidence="1" key="1">
    <citation type="submission" date="2020-05" db="EMBL/GenBank/DDBJ databases">
        <authorList>
            <person name="Chiriac C."/>
            <person name="Salcher M."/>
            <person name="Ghai R."/>
            <person name="Kavagutti S V."/>
        </authorList>
    </citation>
    <scope>NUCLEOTIDE SEQUENCE</scope>
</reference>
<sequence length="63" mass="7287">MKDSATRGYIPAQRWHKGTSRMIYTRAKNLVKVGSRSEDNGIIQIFRKGEATHSLNDIRKRIE</sequence>
<evidence type="ECO:0000313" key="1">
    <source>
        <dbReference type="EMBL" id="CAB5224226.1"/>
    </source>
</evidence>
<protein>
    <submittedName>
        <fullName evidence="1">Uncharacterized protein</fullName>
    </submittedName>
</protein>
<gene>
    <name evidence="1" type="ORF">UFOVP386_36</name>
</gene>
<accession>A0A6J7X1D6</accession>
<organism evidence="1">
    <name type="scientific">uncultured Caudovirales phage</name>
    <dbReference type="NCBI Taxonomy" id="2100421"/>
    <lineage>
        <taxon>Viruses</taxon>
        <taxon>Duplodnaviria</taxon>
        <taxon>Heunggongvirae</taxon>
        <taxon>Uroviricota</taxon>
        <taxon>Caudoviricetes</taxon>
        <taxon>Peduoviridae</taxon>
        <taxon>Maltschvirus</taxon>
        <taxon>Maltschvirus maltsch</taxon>
    </lineage>
</organism>